<dbReference type="Gene3D" id="1.25.40.390">
    <property type="match status" value="1"/>
</dbReference>
<keyword evidence="3 6" id="KW-0732">Signal</keyword>
<evidence type="ECO:0000313" key="10">
    <source>
        <dbReference type="Proteomes" id="UP000004913"/>
    </source>
</evidence>
<dbReference type="InterPro" id="IPR012944">
    <property type="entry name" value="SusD_RagB_dom"/>
</dbReference>
<dbReference type="STRING" id="742766.HMPREF9455_03815"/>
<evidence type="ECO:0000256" key="5">
    <source>
        <dbReference type="ARBA" id="ARBA00023237"/>
    </source>
</evidence>
<comment type="caution">
    <text evidence="9">The sequence shown here is derived from an EMBL/GenBank/DDBJ whole genome shotgun (WGS) entry which is preliminary data.</text>
</comment>
<dbReference type="Proteomes" id="UP000004913">
    <property type="component" value="Unassembled WGS sequence"/>
</dbReference>
<proteinExistence type="inferred from homology"/>
<evidence type="ECO:0000259" key="7">
    <source>
        <dbReference type="Pfam" id="PF07980"/>
    </source>
</evidence>
<keyword evidence="5" id="KW-0998">Cell outer membrane</keyword>
<evidence type="ECO:0000256" key="4">
    <source>
        <dbReference type="ARBA" id="ARBA00023136"/>
    </source>
</evidence>
<evidence type="ECO:0008006" key="11">
    <source>
        <dbReference type="Google" id="ProtNLM"/>
    </source>
</evidence>
<sequence>MKMKNIFLGLVSLFFLGAVTSCDSFLEEKPQQDMSLGQYYKTANHARAGVNALYATGFPTFYDAGVYNGARIAYGPFLSGLYDNEYKGQEVIVQYCQELTISPANITNEMRDSWRYCYQAIGRANTAIKYIPGITDPNFASNEKDQLVAQAKFFRALNYFHLVKSYGDIPLTLDPFESLDDLYLSRTATAQIYGQIETDLKDAGSVLKEEAFVKNGFRISKTTVDALLANVYLQMSGYPLSANSYAKAATVARDIITSNKLTLTQNKDNGENSAYNILRTDDNLTEYIYTRERSSSVAGYASNWTQLSFPVFAAQWGVFKYTLTNNVIRPMPTLINAYDPANDLRIAERQFFFNEYTYTKDGKEVTAKFEQPSPWFYFDEEAMFETGVSGRDFPIMRYPEVLLIAAEAIAQSEGITAEAAGYLADVRARAYTKMTKEQIVASLTGLSKDAFIQEVWTERIREFSLEHKIWDDIQRTRMYPVTSATNKGKVTFVNVIGAKNPWGATFQEKHLLWPISDTEMQRNPQLGQNNPGY</sequence>
<reference evidence="9 10" key="1">
    <citation type="submission" date="2011-04" db="EMBL/GenBank/DDBJ databases">
        <title>The Genome Sequence of Dysgonomonas gadei ATCC BAA-286.</title>
        <authorList>
            <consortium name="The Broad Institute Genome Sequencing Platform"/>
            <person name="Earl A."/>
            <person name="Ward D."/>
            <person name="Feldgarden M."/>
            <person name="Gevers D."/>
            <person name="Pudlo N."/>
            <person name="Martens E."/>
            <person name="Allen-Vercoe E."/>
            <person name="Young S.K."/>
            <person name="Zeng Q."/>
            <person name="Gargeya S."/>
            <person name="Fitzgerald M."/>
            <person name="Haas B."/>
            <person name="Abouelleil A."/>
            <person name="Alvarado L."/>
            <person name="Arachchi H.M."/>
            <person name="Berlin A."/>
            <person name="Brown A."/>
            <person name="Chapman S.B."/>
            <person name="Chen Z."/>
            <person name="Dunbar C."/>
            <person name="Freedman E."/>
            <person name="Gearin G."/>
            <person name="Gellesch M."/>
            <person name="Goldberg J."/>
            <person name="Griggs A."/>
            <person name="Gujja S."/>
            <person name="Heiman D."/>
            <person name="Howarth C."/>
            <person name="Larson L."/>
            <person name="Lui A."/>
            <person name="MacDonald P.J.P."/>
            <person name="Mehta T."/>
            <person name="Montmayeur A."/>
            <person name="Murphy C."/>
            <person name="Neiman D."/>
            <person name="Pearson M."/>
            <person name="Priest M."/>
            <person name="Roberts A."/>
            <person name="Saif S."/>
            <person name="Shea T."/>
            <person name="Shenoy N."/>
            <person name="Sisk P."/>
            <person name="Stolte C."/>
            <person name="Sykes S."/>
            <person name="Yandava C."/>
            <person name="Wortman J."/>
            <person name="Nusbaum C."/>
            <person name="Birren B."/>
        </authorList>
    </citation>
    <scope>NUCLEOTIDE SEQUENCE [LARGE SCALE GENOMIC DNA]</scope>
    <source>
        <strain evidence="9 10">ATCC BAA-286</strain>
    </source>
</reference>
<evidence type="ECO:0000256" key="3">
    <source>
        <dbReference type="ARBA" id="ARBA00022729"/>
    </source>
</evidence>
<dbReference type="AlphaFoldDB" id="F5J398"/>
<evidence type="ECO:0000313" key="9">
    <source>
        <dbReference type="EMBL" id="EGJ99810.1"/>
    </source>
</evidence>
<feature type="chain" id="PRO_5003328701" description="RagB/SusD domain-containing protein" evidence="6">
    <location>
        <begin position="18"/>
        <end position="533"/>
    </location>
</feature>
<dbReference type="InterPro" id="IPR033985">
    <property type="entry name" value="SusD-like_N"/>
</dbReference>
<feature type="domain" description="SusD-like N-terminal" evidence="8">
    <location>
        <begin position="108"/>
        <end position="233"/>
    </location>
</feature>
<evidence type="ECO:0000256" key="2">
    <source>
        <dbReference type="ARBA" id="ARBA00006275"/>
    </source>
</evidence>
<protein>
    <recommendedName>
        <fullName evidence="11">RagB/SusD domain-containing protein</fullName>
    </recommendedName>
</protein>
<feature type="signal peptide" evidence="6">
    <location>
        <begin position="1"/>
        <end position="17"/>
    </location>
</feature>
<dbReference type="HOGENOM" id="CLU_015553_1_3_10"/>
<dbReference type="Pfam" id="PF14322">
    <property type="entry name" value="SusD-like_3"/>
    <property type="match status" value="1"/>
</dbReference>
<dbReference type="EMBL" id="ADLV01000050">
    <property type="protein sequence ID" value="EGJ99810.1"/>
    <property type="molecule type" value="Genomic_DNA"/>
</dbReference>
<dbReference type="PROSITE" id="PS51257">
    <property type="entry name" value="PROKAR_LIPOPROTEIN"/>
    <property type="match status" value="1"/>
</dbReference>
<keyword evidence="10" id="KW-1185">Reference proteome</keyword>
<name>F5J398_9BACT</name>
<accession>F5J398</accession>
<evidence type="ECO:0000259" key="8">
    <source>
        <dbReference type="Pfam" id="PF14322"/>
    </source>
</evidence>
<feature type="domain" description="RagB/SusD" evidence="7">
    <location>
        <begin position="386"/>
        <end position="533"/>
    </location>
</feature>
<comment type="similarity">
    <text evidence="2">Belongs to the SusD family.</text>
</comment>
<dbReference type="eggNOG" id="COG0702">
    <property type="taxonomic scope" value="Bacteria"/>
</dbReference>
<dbReference type="InterPro" id="IPR011990">
    <property type="entry name" value="TPR-like_helical_dom_sf"/>
</dbReference>
<organism evidence="9 10">
    <name type="scientific">Dysgonomonas gadei ATCC BAA-286</name>
    <dbReference type="NCBI Taxonomy" id="742766"/>
    <lineage>
        <taxon>Bacteria</taxon>
        <taxon>Pseudomonadati</taxon>
        <taxon>Bacteroidota</taxon>
        <taxon>Bacteroidia</taxon>
        <taxon>Bacteroidales</taxon>
        <taxon>Dysgonomonadaceae</taxon>
        <taxon>Dysgonomonas</taxon>
    </lineage>
</organism>
<dbReference type="SUPFAM" id="SSF48452">
    <property type="entry name" value="TPR-like"/>
    <property type="match status" value="1"/>
</dbReference>
<comment type="subcellular location">
    <subcellularLocation>
        <location evidence="1">Cell outer membrane</location>
    </subcellularLocation>
</comment>
<dbReference type="GO" id="GO:0009279">
    <property type="term" value="C:cell outer membrane"/>
    <property type="evidence" value="ECO:0007669"/>
    <property type="project" value="UniProtKB-SubCell"/>
</dbReference>
<dbReference type="Pfam" id="PF07980">
    <property type="entry name" value="SusD_RagB"/>
    <property type="match status" value="1"/>
</dbReference>
<keyword evidence="4" id="KW-0472">Membrane</keyword>
<gene>
    <name evidence="9" type="ORF">HMPREF9455_03815</name>
</gene>
<evidence type="ECO:0000256" key="6">
    <source>
        <dbReference type="SAM" id="SignalP"/>
    </source>
</evidence>
<evidence type="ECO:0000256" key="1">
    <source>
        <dbReference type="ARBA" id="ARBA00004442"/>
    </source>
</evidence>